<dbReference type="SMART" id="SM00848">
    <property type="entry name" value="Inhibitor_I29"/>
    <property type="match status" value="1"/>
</dbReference>
<dbReference type="InterPro" id="IPR013128">
    <property type="entry name" value="Peptidase_C1A"/>
</dbReference>
<keyword evidence="3" id="KW-0812">Transmembrane</keyword>
<dbReference type="InterPro" id="IPR038765">
    <property type="entry name" value="Papain-like_cys_pep_sf"/>
</dbReference>
<dbReference type="SUPFAM" id="SSF54001">
    <property type="entry name" value="Cysteine proteinases"/>
    <property type="match status" value="1"/>
</dbReference>
<feature type="non-terminal residue" evidence="5">
    <location>
        <position position="239"/>
    </location>
</feature>
<dbReference type="PANTHER" id="PTHR12411">
    <property type="entry name" value="CYSTEINE PROTEASE FAMILY C1-RELATED"/>
    <property type="match status" value="1"/>
</dbReference>
<dbReference type="InterPro" id="IPR013201">
    <property type="entry name" value="Prot_inhib_I29"/>
</dbReference>
<name>A0A1D1ZAM0_9ARAE</name>
<keyword evidence="5" id="KW-0645">Protease</keyword>
<dbReference type="InterPro" id="IPR000169">
    <property type="entry name" value="Pept_cys_AS"/>
</dbReference>
<dbReference type="EMBL" id="GDJX01004006">
    <property type="protein sequence ID" value="JAT63930.1"/>
    <property type="molecule type" value="Transcribed_RNA"/>
</dbReference>
<accession>A0A1D1ZAM0</accession>
<dbReference type="Pfam" id="PF08246">
    <property type="entry name" value="Inhibitor_I29"/>
    <property type="match status" value="1"/>
</dbReference>
<feature type="transmembrane region" description="Helical" evidence="3">
    <location>
        <begin position="44"/>
        <end position="64"/>
    </location>
</feature>
<reference evidence="5" key="1">
    <citation type="submission" date="2015-07" db="EMBL/GenBank/DDBJ databases">
        <title>Transcriptome Assembly of Anthurium amnicola.</title>
        <authorList>
            <person name="Suzuki J."/>
        </authorList>
    </citation>
    <scope>NUCLEOTIDE SEQUENCE</scope>
</reference>
<dbReference type="Gene3D" id="3.90.70.10">
    <property type="entry name" value="Cysteine proteinases"/>
    <property type="match status" value="1"/>
</dbReference>
<dbReference type="GO" id="GO:0008234">
    <property type="term" value="F:cysteine-type peptidase activity"/>
    <property type="evidence" value="ECO:0007669"/>
    <property type="project" value="InterPro"/>
</dbReference>
<sequence>NSCKQLWHHLPLQTPAWFHHSQTHDTPSLLREDNTREQIFPTQLNMAALACPAILLWVVLLHLLSAAASAFGGRVLEVTDRDLSSERELLALYHRWLSLYRPHDSAAGGENVQPPRRFHVFKENALYIHRANRRANVSYELGLNKFADLTNEEFRSLYTRSSAKIARRQPERKRGFLHEDSAAILPQSVDWRTKGAVTGVKDQGDCGSCWAFSTVAAVEGINQIRGGELVSLSEQELVD</sequence>
<evidence type="ECO:0000259" key="4">
    <source>
        <dbReference type="SMART" id="SM00848"/>
    </source>
</evidence>
<gene>
    <name evidence="5" type="primary">SEN102_1</name>
    <name evidence="5" type="ORF">g.36286</name>
</gene>
<keyword evidence="3" id="KW-0472">Membrane</keyword>
<keyword evidence="3" id="KW-1133">Transmembrane helix</keyword>
<comment type="similarity">
    <text evidence="1">Belongs to the peptidase C1 family.</text>
</comment>
<keyword evidence="2" id="KW-1015">Disulfide bond</keyword>
<dbReference type="AlphaFoldDB" id="A0A1D1ZAM0"/>
<feature type="domain" description="Cathepsin propeptide inhibitor" evidence="4">
    <location>
        <begin position="93"/>
        <end position="154"/>
    </location>
</feature>
<evidence type="ECO:0000313" key="5">
    <source>
        <dbReference type="EMBL" id="JAT63930.1"/>
    </source>
</evidence>
<dbReference type="GO" id="GO:0006508">
    <property type="term" value="P:proteolysis"/>
    <property type="evidence" value="ECO:0007669"/>
    <property type="project" value="UniProtKB-KW"/>
</dbReference>
<evidence type="ECO:0000256" key="1">
    <source>
        <dbReference type="ARBA" id="ARBA00008455"/>
    </source>
</evidence>
<dbReference type="PROSITE" id="PS00139">
    <property type="entry name" value="THIOL_PROTEASE_CYS"/>
    <property type="match status" value="1"/>
</dbReference>
<keyword evidence="5" id="KW-0378">Hydrolase</keyword>
<organism evidence="5">
    <name type="scientific">Anthurium amnicola</name>
    <dbReference type="NCBI Taxonomy" id="1678845"/>
    <lineage>
        <taxon>Eukaryota</taxon>
        <taxon>Viridiplantae</taxon>
        <taxon>Streptophyta</taxon>
        <taxon>Embryophyta</taxon>
        <taxon>Tracheophyta</taxon>
        <taxon>Spermatophyta</taxon>
        <taxon>Magnoliopsida</taxon>
        <taxon>Liliopsida</taxon>
        <taxon>Araceae</taxon>
        <taxon>Pothoideae</taxon>
        <taxon>Potheae</taxon>
        <taxon>Anthurium</taxon>
    </lineage>
</organism>
<protein>
    <submittedName>
        <fullName evidence="5">Thiol protease SEN102</fullName>
    </submittedName>
</protein>
<dbReference type="InterPro" id="IPR000668">
    <property type="entry name" value="Peptidase_C1A_C"/>
</dbReference>
<evidence type="ECO:0000256" key="3">
    <source>
        <dbReference type="SAM" id="Phobius"/>
    </source>
</evidence>
<feature type="non-terminal residue" evidence="5">
    <location>
        <position position="1"/>
    </location>
</feature>
<dbReference type="Pfam" id="PF00112">
    <property type="entry name" value="Peptidase_C1"/>
    <property type="match status" value="1"/>
</dbReference>
<evidence type="ECO:0000256" key="2">
    <source>
        <dbReference type="ARBA" id="ARBA00023157"/>
    </source>
</evidence>
<proteinExistence type="inferred from homology"/>